<keyword evidence="1" id="KW-0812">Transmembrane</keyword>
<evidence type="ECO:0000256" key="1">
    <source>
        <dbReference type="SAM" id="Phobius"/>
    </source>
</evidence>
<proteinExistence type="predicted"/>
<protein>
    <submittedName>
        <fullName evidence="2">Uncharacterized protein</fullName>
    </submittedName>
</protein>
<evidence type="ECO:0000313" key="3">
    <source>
        <dbReference type="Proteomes" id="UP001302126"/>
    </source>
</evidence>
<dbReference type="AlphaFoldDB" id="A0AAN7AIW2"/>
<accession>A0AAN7AIW2</accession>
<dbReference type="EMBL" id="MU864390">
    <property type="protein sequence ID" value="KAK4188304.1"/>
    <property type="molecule type" value="Genomic_DNA"/>
</dbReference>
<name>A0AAN7AIW2_9PEZI</name>
<organism evidence="2 3">
    <name type="scientific">Podospora australis</name>
    <dbReference type="NCBI Taxonomy" id="1536484"/>
    <lineage>
        <taxon>Eukaryota</taxon>
        <taxon>Fungi</taxon>
        <taxon>Dikarya</taxon>
        <taxon>Ascomycota</taxon>
        <taxon>Pezizomycotina</taxon>
        <taxon>Sordariomycetes</taxon>
        <taxon>Sordariomycetidae</taxon>
        <taxon>Sordariales</taxon>
        <taxon>Podosporaceae</taxon>
        <taxon>Podospora</taxon>
    </lineage>
</organism>
<keyword evidence="1" id="KW-1133">Transmembrane helix</keyword>
<dbReference type="Proteomes" id="UP001302126">
    <property type="component" value="Unassembled WGS sequence"/>
</dbReference>
<keyword evidence="1" id="KW-0472">Membrane</keyword>
<reference evidence="2" key="1">
    <citation type="journal article" date="2023" name="Mol. Phylogenet. Evol.">
        <title>Genome-scale phylogeny and comparative genomics of the fungal order Sordariales.</title>
        <authorList>
            <person name="Hensen N."/>
            <person name="Bonometti L."/>
            <person name="Westerberg I."/>
            <person name="Brannstrom I.O."/>
            <person name="Guillou S."/>
            <person name="Cros-Aarteil S."/>
            <person name="Calhoun S."/>
            <person name="Haridas S."/>
            <person name="Kuo A."/>
            <person name="Mondo S."/>
            <person name="Pangilinan J."/>
            <person name="Riley R."/>
            <person name="LaButti K."/>
            <person name="Andreopoulos B."/>
            <person name="Lipzen A."/>
            <person name="Chen C."/>
            <person name="Yan M."/>
            <person name="Daum C."/>
            <person name="Ng V."/>
            <person name="Clum A."/>
            <person name="Steindorff A."/>
            <person name="Ohm R.A."/>
            <person name="Martin F."/>
            <person name="Silar P."/>
            <person name="Natvig D.O."/>
            <person name="Lalanne C."/>
            <person name="Gautier V."/>
            <person name="Ament-Velasquez S.L."/>
            <person name="Kruys A."/>
            <person name="Hutchinson M.I."/>
            <person name="Powell A.J."/>
            <person name="Barry K."/>
            <person name="Miller A.N."/>
            <person name="Grigoriev I.V."/>
            <person name="Debuchy R."/>
            <person name="Gladieux P."/>
            <person name="Hiltunen Thoren M."/>
            <person name="Johannesson H."/>
        </authorList>
    </citation>
    <scope>NUCLEOTIDE SEQUENCE</scope>
    <source>
        <strain evidence="2">PSN309</strain>
    </source>
</reference>
<keyword evidence="3" id="KW-1185">Reference proteome</keyword>
<evidence type="ECO:0000313" key="2">
    <source>
        <dbReference type="EMBL" id="KAK4188304.1"/>
    </source>
</evidence>
<gene>
    <name evidence="2" type="ORF">QBC35DRAFT_523025</name>
</gene>
<feature type="transmembrane region" description="Helical" evidence="1">
    <location>
        <begin position="12"/>
        <end position="33"/>
    </location>
</feature>
<comment type="caution">
    <text evidence="2">The sequence shown here is derived from an EMBL/GenBank/DDBJ whole genome shotgun (WGS) entry which is preliminary data.</text>
</comment>
<reference evidence="2" key="2">
    <citation type="submission" date="2023-05" db="EMBL/GenBank/DDBJ databases">
        <authorList>
            <consortium name="Lawrence Berkeley National Laboratory"/>
            <person name="Steindorff A."/>
            <person name="Hensen N."/>
            <person name="Bonometti L."/>
            <person name="Westerberg I."/>
            <person name="Brannstrom I.O."/>
            <person name="Guillou S."/>
            <person name="Cros-Aarteil S."/>
            <person name="Calhoun S."/>
            <person name="Haridas S."/>
            <person name="Kuo A."/>
            <person name="Mondo S."/>
            <person name="Pangilinan J."/>
            <person name="Riley R."/>
            <person name="Labutti K."/>
            <person name="Andreopoulos B."/>
            <person name="Lipzen A."/>
            <person name="Chen C."/>
            <person name="Yanf M."/>
            <person name="Daum C."/>
            <person name="Ng V."/>
            <person name="Clum A."/>
            <person name="Ohm R."/>
            <person name="Martin F."/>
            <person name="Silar P."/>
            <person name="Natvig D."/>
            <person name="Lalanne C."/>
            <person name="Gautier V."/>
            <person name="Ament-Velasquez S.L."/>
            <person name="Kruys A."/>
            <person name="Hutchinson M.I."/>
            <person name="Powell A.J."/>
            <person name="Barry K."/>
            <person name="Miller A.N."/>
            <person name="Grigoriev I.V."/>
            <person name="Debuchy R."/>
            <person name="Gladieux P."/>
            <person name="Thoren M.H."/>
            <person name="Johannesson H."/>
        </authorList>
    </citation>
    <scope>NUCLEOTIDE SEQUENCE</scope>
    <source>
        <strain evidence="2">PSN309</strain>
    </source>
</reference>
<sequence>MSSQTESQAENIQTILTGLSLLGVIIAIAALGIERVRRIRENDRGYQVTKPAFVGCFATKRVNAFKTLLGYEAAPLILPTIRGIIETADQNYWTSTTLDHLNSIEPDLTWLPLCEAIFDELRHHKEDLPERWIKETVVSTVFNRLESKAREDEKKYLSKLPQRRRDLVEKGYLKSGIRRLPETKDSPTHESDDSKDEIKGLARLKPAWMLGKIPYIPVPREELAALALMMGMPVAQDNAGFYSGIGAYGLSMDIAHTEATWKLSLVKGSRIPRHAPSMGSGYTSLMAKHLACGSIPFGQGNDWVRSVYVTPNVLDAIKKGICITDSRAYGGPSLEFLRRLPGDKPIDAYYARATKERGTDPGSILNAMGEEVGRWSRLIAGIAFGGLVPQADSNVIEAVKFTVAGKKLDDCVQYLELLVDELHKAVDNQNAKLRIFGDRVAERTAAKGHMYVNHIFPSTDKNPRDAASIFARYMNLLEHSQPSDSLFEHTVALLERVHKEAVKVEIDRGTPLEFQKRNLVDEDLGKTLQVITADLEMQNSKTSTTNVTLALDQAASIVRCILAAWAYTVPPISVLEHLPATPSTAAVQSTSTRVTFSMDALPSVVALG</sequence>